<accession>A0AAE0SWM0</accession>
<dbReference type="InterPro" id="IPR036392">
    <property type="entry name" value="PLAT/LH2_dom_sf"/>
</dbReference>
<feature type="domain" description="PLAT" evidence="3">
    <location>
        <begin position="614"/>
        <end position="761"/>
    </location>
</feature>
<dbReference type="Proteomes" id="UP001195483">
    <property type="component" value="Unassembled WGS sequence"/>
</dbReference>
<keyword evidence="5" id="KW-1185">Reference proteome</keyword>
<evidence type="ECO:0000313" key="5">
    <source>
        <dbReference type="Proteomes" id="UP001195483"/>
    </source>
</evidence>
<evidence type="ECO:0000259" key="3">
    <source>
        <dbReference type="PROSITE" id="PS50095"/>
    </source>
</evidence>
<feature type="transmembrane region" description="Helical" evidence="2">
    <location>
        <begin position="944"/>
        <end position="966"/>
    </location>
</feature>
<dbReference type="GO" id="GO:0005262">
    <property type="term" value="F:calcium channel activity"/>
    <property type="evidence" value="ECO:0007669"/>
    <property type="project" value="TreeGrafter"/>
</dbReference>
<feature type="transmembrane region" description="Helical" evidence="2">
    <location>
        <begin position="805"/>
        <end position="823"/>
    </location>
</feature>
<dbReference type="GO" id="GO:0050982">
    <property type="term" value="P:detection of mechanical stimulus"/>
    <property type="evidence" value="ECO:0007669"/>
    <property type="project" value="TreeGrafter"/>
</dbReference>
<comment type="caution">
    <text evidence="1">Lacks conserved residue(s) required for the propagation of feature annotation.</text>
</comment>
<feature type="transmembrane region" description="Helical" evidence="2">
    <location>
        <begin position="847"/>
        <end position="868"/>
    </location>
</feature>
<keyword evidence="2" id="KW-0472">Membrane</keyword>
<dbReference type="InterPro" id="IPR001024">
    <property type="entry name" value="PLAT/LH2_dom"/>
</dbReference>
<dbReference type="AlphaFoldDB" id="A0AAE0SWM0"/>
<dbReference type="Gene3D" id="2.60.60.20">
    <property type="entry name" value="PLAT/LH2 domain"/>
    <property type="match status" value="1"/>
</dbReference>
<dbReference type="PANTHER" id="PTHR10877">
    <property type="entry name" value="POLYCYSTIN FAMILY MEMBER"/>
    <property type="match status" value="1"/>
</dbReference>
<proteinExistence type="predicted"/>
<keyword evidence="2" id="KW-0812">Transmembrane</keyword>
<sequence length="1012" mass="114604">MDSWNDTDMADTLNEFLDHVDQEIFLANMTGGPILAINIGISAASQIPAFEIPLEEDDEYISMYNAWKGLIDYQNSSTPMSFSELLKKVIKSPSSSTSTIILQQAMEKIVKHIQVNLNSTEYQNDERRLSQVIESFSVDILNKGVNKETMAAVIDSTSLMIDVLRTLDTGIENGEIYLSTVKDMISVVERMIPMVLPAGMENWDLVADLTDARAKYDSQLSLADDSTIAKIVNAKISPNERSYIYLKSQQKLNMKIADNTELITSLRSTLLRALDLATSTTNVCLNCNQTFGSNIINSKLITRPSQDIKDIVIDILSSSVNVNLQDNGRNKTIPVTVLVAGFQLGHSLFVKETDRTSALLTSELIYVNVNTGNSIAGRTLVIEQTVDEVVPELVHPHINPEDASQFSYHKVLHRSKTDYLCIYTTSAFDVNISHEVYMKISAPPTILEYDAKCEIPKDKTHICLQSQEFKGHEGIIHLGLRASTLANITNSTDYYFATVTSACVTWEESSTHWRHDQCNMEWYPSLQKISCTCDNRHDGAMIIGNTFYVPVNAINFPTVFLKFSPYDQAAVISMLVSAAVAFGLVVVWAARKDKTDFLRWGITVLIDNFRSDTYFYVLKVYTGLGYKAGSNSRVKFVLAGERGDTGVRDLYDGVRKTHFSEVQKKLCCVKRSIDKTIFSFRNILGFLTGSVMNFLMAVPRSLGDLQHICIWQDPECDGKHSAWYLSKILVHDLLRNKCYTFLCEDWISVDKNPPLSILPVSGSEELSTFGKRLAFYARENISDNHMCTSVAYRPTPSPFSRVERATCTLFFILMTMLTNAMYYDFGRGYEDPNVVKVGPLVFQTKQIYVSLVSSFINLLAVLVPVYLFKRTRRNYSSEKYKADASPEESCSSRVLFFNKFSFCLKKFPVFDKLFQSDDKEFRTLKYRLFKNGYPEVSGRLLPCWCIYVIWILLVSSCVTCAFFLLLYSMEWGKQKSEIWLATFILSFMEFLFFLDPIKSLVLDFDKTNGMTM</sequence>
<reference evidence="4" key="1">
    <citation type="journal article" date="2021" name="Genome Biol. Evol.">
        <title>A High-Quality Reference Genome for a Parasitic Bivalve with Doubly Uniparental Inheritance (Bivalvia: Unionida).</title>
        <authorList>
            <person name="Smith C.H."/>
        </authorList>
    </citation>
    <scope>NUCLEOTIDE SEQUENCE</scope>
    <source>
        <strain evidence="4">CHS0354</strain>
    </source>
</reference>
<gene>
    <name evidence="4" type="ORF">CHS0354_028631</name>
</gene>
<dbReference type="SUPFAM" id="SSF49723">
    <property type="entry name" value="Lipase/lipooxygenase domain (PLAT/LH2 domain)"/>
    <property type="match status" value="1"/>
</dbReference>
<dbReference type="EMBL" id="JAEAOA010001716">
    <property type="protein sequence ID" value="KAK3599276.1"/>
    <property type="molecule type" value="Genomic_DNA"/>
</dbReference>
<dbReference type="PROSITE" id="PS50095">
    <property type="entry name" value="PLAT"/>
    <property type="match status" value="1"/>
</dbReference>
<reference evidence="4" key="2">
    <citation type="journal article" date="2021" name="Genome Biol. Evol.">
        <title>Developing a high-quality reference genome for a parasitic bivalve with doubly uniparental inheritance (Bivalvia: Unionida).</title>
        <authorList>
            <person name="Smith C.H."/>
        </authorList>
    </citation>
    <scope>NUCLEOTIDE SEQUENCE</scope>
    <source>
        <strain evidence="4">CHS0354</strain>
        <tissue evidence="4">Mantle</tissue>
    </source>
</reference>
<dbReference type="PANTHER" id="PTHR10877:SF194">
    <property type="entry name" value="LOCATION OF VULVA DEFECTIVE 1"/>
    <property type="match status" value="1"/>
</dbReference>
<protein>
    <recommendedName>
        <fullName evidence="3">PLAT domain-containing protein</fullName>
    </recommendedName>
</protein>
<reference evidence="4" key="3">
    <citation type="submission" date="2023-05" db="EMBL/GenBank/DDBJ databases">
        <authorList>
            <person name="Smith C.H."/>
        </authorList>
    </citation>
    <scope>NUCLEOTIDE SEQUENCE</scope>
    <source>
        <strain evidence="4">CHS0354</strain>
        <tissue evidence="4">Mantle</tissue>
    </source>
</reference>
<comment type="caution">
    <text evidence="4">The sequence shown here is derived from an EMBL/GenBank/DDBJ whole genome shotgun (WGS) entry which is preliminary data.</text>
</comment>
<dbReference type="SMART" id="SM00308">
    <property type="entry name" value="LH2"/>
    <property type="match status" value="1"/>
</dbReference>
<dbReference type="GO" id="GO:0016020">
    <property type="term" value="C:membrane"/>
    <property type="evidence" value="ECO:0007669"/>
    <property type="project" value="TreeGrafter"/>
</dbReference>
<keyword evidence="2" id="KW-1133">Transmembrane helix</keyword>
<evidence type="ECO:0000256" key="2">
    <source>
        <dbReference type="SAM" id="Phobius"/>
    </source>
</evidence>
<feature type="transmembrane region" description="Helical" evidence="2">
    <location>
        <begin position="569"/>
        <end position="590"/>
    </location>
</feature>
<dbReference type="InterPro" id="IPR051223">
    <property type="entry name" value="Polycystin"/>
</dbReference>
<dbReference type="Pfam" id="PF01477">
    <property type="entry name" value="PLAT"/>
    <property type="match status" value="1"/>
</dbReference>
<evidence type="ECO:0000256" key="1">
    <source>
        <dbReference type="PROSITE-ProRule" id="PRU00152"/>
    </source>
</evidence>
<evidence type="ECO:0000313" key="4">
    <source>
        <dbReference type="EMBL" id="KAK3599276.1"/>
    </source>
</evidence>
<organism evidence="4 5">
    <name type="scientific">Potamilus streckersoni</name>
    <dbReference type="NCBI Taxonomy" id="2493646"/>
    <lineage>
        <taxon>Eukaryota</taxon>
        <taxon>Metazoa</taxon>
        <taxon>Spiralia</taxon>
        <taxon>Lophotrochozoa</taxon>
        <taxon>Mollusca</taxon>
        <taxon>Bivalvia</taxon>
        <taxon>Autobranchia</taxon>
        <taxon>Heteroconchia</taxon>
        <taxon>Palaeoheterodonta</taxon>
        <taxon>Unionida</taxon>
        <taxon>Unionoidea</taxon>
        <taxon>Unionidae</taxon>
        <taxon>Ambleminae</taxon>
        <taxon>Lampsilini</taxon>
        <taxon>Potamilus</taxon>
    </lineage>
</organism>
<feature type="transmembrane region" description="Helical" evidence="2">
    <location>
        <begin position="978"/>
        <end position="997"/>
    </location>
</feature>
<name>A0AAE0SWM0_9BIVA</name>